<keyword evidence="14" id="KW-1185">Reference proteome</keyword>
<keyword evidence="9 10" id="KW-0961">Cell wall biogenesis/degradation</keyword>
<dbReference type="Pfam" id="PF03033">
    <property type="entry name" value="Glyco_transf_28"/>
    <property type="match status" value="1"/>
</dbReference>
<evidence type="ECO:0000256" key="4">
    <source>
        <dbReference type="ARBA" id="ARBA00022679"/>
    </source>
</evidence>
<dbReference type="PANTHER" id="PTHR21015">
    <property type="entry name" value="UDP-N-ACETYLGLUCOSAMINE--N-ACETYLMURAMYL-(PENTAPEPTIDE) PYROPHOSPHORYL-UNDECAPRENOL N-ACETYLGLUCOSAMINE TRANSFERASE 1"/>
    <property type="match status" value="1"/>
</dbReference>
<gene>
    <name evidence="10 13" type="primary">murG</name>
    <name evidence="13" type="ORF">Q3O59_08915</name>
</gene>
<proteinExistence type="inferred from homology"/>
<feature type="domain" description="Glycosyltransferase family 28 N-terminal" evidence="11">
    <location>
        <begin position="8"/>
        <end position="145"/>
    </location>
</feature>
<comment type="catalytic activity">
    <reaction evidence="10">
        <text>di-trans,octa-cis-undecaprenyl diphospho-N-acetyl-alpha-D-muramoyl-L-alanyl-D-glutamyl-meso-2,6-diaminopimeloyl-D-alanyl-D-alanine + UDP-N-acetyl-alpha-D-glucosamine = di-trans,octa-cis-undecaprenyl diphospho-[N-acetyl-alpha-D-glucosaminyl-(1-&gt;4)]-N-acetyl-alpha-D-muramoyl-L-alanyl-D-glutamyl-meso-2,6-diaminopimeloyl-D-alanyl-D-alanine + UDP + H(+)</text>
        <dbReference type="Rhea" id="RHEA:31227"/>
        <dbReference type="ChEBI" id="CHEBI:15378"/>
        <dbReference type="ChEBI" id="CHEBI:57705"/>
        <dbReference type="ChEBI" id="CHEBI:58223"/>
        <dbReference type="ChEBI" id="CHEBI:61387"/>
        <dbReference type="ChEBI" id="CHEBI:61388"/>
        <dbReference type="EC" id="2.4.1.227"/>
    </reaction>
</comment>
<feature type="binding site" evidence="10">
    <location>
        <begin position="15"/>
        <end position="17"/>
    </location>
    <ligand>
        <name>UDP-N-acetyl-alpha-D-glucosamine</name>
        <dbReference type="ChEBI" id="CHEBI:57705"/>
    </ligand>
</feature>
<dbReference type="CDD" id="cd03785">
    <property type="entry name" value="GT28_MurG"/>
    <property type="match status" value="1"/>
</dbReference>
<dbReference type="Proteomes" id="UP001236258">
    <property type="component" value="Unassembled WGS sequence"/>
</dbReference>
<keyword evidence="8 10" id="KW-0131">Cell cycle</keyword>
<feature type="domain" description="Glycosyl transferase family 28 C-terminal" evidence="12">
    <location>
        <begin position="186"/>
        <end position="346"/>
    </location>
</feature>
<dbReference type="EC" id="2.4.1.227" evidence="10"/>
<evidence type="ECO:0000259" key="12">
    <source>
        <dbReference type="Pfam" id="PF04101"/>
    </source>
</evidence>
<dbReference type="EMBL" id="JAUZVY010000003">
    <property type="protein sequence ID" value="MDP4529149.1"/>
    <property type="molecule type" value="Genomic_DNA"/>
</dbReference>
<comment type="caution">
    <text evidence="13">The sequence shown here is derived from an EMBL/GenBank/DDBJ whole genome shotgun (WGS) entry which is preliminary data.</text>
</comment>
<keyword evidence="7 10" id="KW-0472">Membrane</keyword>
<feature type="binding site" evidence="10">
    <location>
        <position position="127"/>
    </location>
    <ligand>
        <name>UDP-N-acetyl-alpha-D-glucosamine</name>
        <dbReference type="ChEBI" id="CHEBI:57705"/>
    </ligand>
</feature>
<evidence type="ECO:0000256" key="10">
    <source>
        <dbReference type="HAMAP-Rule" id="MF_00033"/>
    </source>
</evidence>
<dbReference type="HAMAP" id="MF_00033">
    <property type="entry name" value="MurG"/>
    <property type="match status" value="1"/>
</dbReference>
<evidence type="ECO:0000259" key="11">
    <source>
        <dbReference type="Pfam" id="PF03033"/>
    </source>
</evidence>
<comment type="pathway">
    <text evidence="10">Cell wall biogenesis; peptidoglycan biosynthesis.</text>
</comment>
<evidence type="ECO:0000256" key="9">
    <source>
        <dbReference type="ARBA" id="ARBA00023316"/>
    </source>
</evidence>
<evidence type="ECO:0000313" key="14">
    <source>
        <dbReference type="Proteomes" id="UP001236258"/>
    </source>
</evidence>
<keyword evidence="4 10" id="KW-0808">Transferase</keyword>
<dbReference type="InterPro" id="IPR004276">
    <property type="entry name" value="GlycoTrans_28_N"/>
</dbReference>
<evidence type="ECO:0000313" key="13">
    <source>
        <dbReference type="EMBL" id="MDP4529149.1"/>
    </source>
</evidence>
<comment type="function">
    <text evidence="10">Cell wall formation. Catalyzes the transfer of a GlcNAc subunit on undecaprenyl-pyrophosphoryl-MurNAc-pentapeptide (lipid intermediate I) to form undecaprenyl-pyrophosphoryl-MurNAc-(pentapeptide)GlcNAc (lipid intermediate II).</text>
</comment>
<feature type="binding site" evidence="10">
    <location>
        <begin position="268"/>
        <end position="273"/>
    </location>
    <ligand>
        <name>UDP-N-acetyl-alpha-D-glucosamine</name>
        <dbReference type="ChEBI" id="CHEBI:57705"/>
    </ligand>
</feature>
<dbReference type="SUPFAM" id="SSF53756">
    <property type="entry name" value="UDP-Glycosyltransferase/glycogen phosphorylase"/>
    <property type="match status" value="1"/>
</dbReference>
<dbReference type="InterPro" id="IPR007235">
    <property type="entry name" value="Glyco_trans_28_C"/>
</dbReference>
<evidence type="ECO:0000256" key="6">
    <source>
        <dbReference type="ARBA" id="ARBA00022984"/>
    </source>
</evidence>
<dbReference type="InterPro" id="IPR006009">
    <property type="entry name" value="GlcNAc_MurG"/>
</dbReference>
<dbReference type="NCBIfam" id="TIGR01133">
    <property type="entry name" value="murG"/>
    <property type="match status" value="1"/>
</dbReference>
<comment type="subcellular location">
    <subcellularLocation>
        <location evidence="10">Cell membrane</location>
        <topology evidence="10">Peripheral membrane protein</topology>
        <orientation evidence="10">Cytoplasmic side</orientation>
    </subcellularLocation>
</comment>
<feature type="binding site" evidence="10">
    <location>
        <position position="294"/>
    </location>
    <ligand>
        <name>UDP-N-acetyl-alpha-D-glucosamine</name>
        <dbReference type="ChEBI" id="CHEBI:57705"/>
    </ligand>
</feature>
<feature type="binding site" evidence="10">
    <location>
        <position position="249"/>
    </location>
    <ligand>
        <name>UDP-N-acetyl-alpha-D-glucosamine</name>
        <dbReference type="ChEBI" id="CHEBI:57705"/>
    </ligand>
</feature>
<dbReference type="Pfam" id="PF04101">
    <property type="entry name" value="Glyco_tran_28_C"/>
    <property type="match status" value="1"/>
</dbReference>
<keyword evidence="2 10" id="KW-0132">Cell division</keyword>
<dbReference type="Gene3D" id="3.40.50.2000">
    <property type="entry name" value="Glycogen Phosphorylase B"/>
    <property type="match status" value="2"/>
</dbReference>
<evidence type="ECO:0000256" key="8">
    <source>
        <dbReference type="ARBA" id="ARBA00023306"/>
    </source>
</evidence>
<evidence type="ECO:0000256" key="3">
    <source>
        <dbReference type="ARBA" id="ARBA00022676"/>
    </source>
</evidence>
<evidence type="ECO:0000256" key="2">
    <source>
        <dbReference type="ARBA" id="ARBA00022618"/>
    </source>
</evidence>
<feature type="binding site" evidence="10">
    <location>
        <position position="166"/>
    </location>
    <ligand>
        <name>UDP-N-acetyl-alpha-D-glucosamine</name>
        <dbReference type="ChEBI" id="CHEBI:57705"/>
    </ligand>
</feature>
<feature type="binding site" evidence="10">
    <location>
        <position position="192"/>
    </location>
    <ligand>
        <name>UDP-N-acetyl-alpha-D-glucosamine</name>
        <dbReference type="ChEBI" id="CHEBI:57705"/>
    </ligand>
</feature>
<protein>
    <recommendedName>
        <fullName evidence="10">UDP-N-acetylglucosamine--N-acetylmuramyl-(pentapeptide) pyrophosphoryl-undecaprenol N-acetylglucosamine transferase</fullName>
        <ecNumber evidence="10">2.4.1.227</ecNumber>
    </recommendedName>
    <alternativeName>
        <fullName evidence="10">Undecaprenyl-PP-MurNAc-pentapeptide-UDPGlcNAc GlcNAc transferase</fullName>
    </alternativeName>
</protein>
<keyword evidence="1 10" id="KW-1003">Cell membrane</keyword>
<keyword evidence="5 10" id="KW-0133">Cell shape</keyword>
<reference evidence="13 14" key="1">
    <citation type="submission" date="2023-08" db="EMBL/GenBank/DDBJ databases">
        <authorList>
            <person name="Joshi A."/>
            <person name="Thite S."/>
        </authorList>
    </citation>
    <scope>NUCLEOTIDE SEQUENCE [LARGE SCALE GENOMIC DNA]</scope>
    <source>
        <strain evidence="13 14">1E1</strain>
    </source>
</reference>
<dbReference type="GO" id="GO:0016757">
    <property type="term" value="F:glycosyltransferase activity"/>
    <property type="evidence" value="ECO:0007669"/>
    <property type="project" value="UniProtKB-KW"/>
</dbReference>
<dbReference type="PANTHER" id="PTHR21015:SF22">
    <property type="entry name" value="GLYCOSYLTRANSFERASE"/>
    <property type="match status" value="1"/>
</dbReference>
<keyword evidence="3 10" id="KW-0328">Glycosyltransferase</keyword>
<keyword evidence="6 10" id="KW-0573">Peptidoglycan synthesis</keyword>
<organism evidence="13 14">
    <name type="scientific">Alkalimonas delamerensis</name>
    <dbReference type="NCBI Taxonomy" id="265981"/>
    <lineage>
        <taxon>Bacteria</taxon>
        <taxon>Pseudomonadati</taxon>
        <taxon>Pseudomonadota</taxon>
        <taxon>Gammaproteobacteria</taxon>
        <taxon>Alkalimonas</taxon>
    </lineage>
</organism>
<evidence type="ECO:0000256" key="7">
    <source>
        <dbReference type="ARBA" id="ARBA00023136"/>
    </source>
</evidence>
<sequence length="365" mass="38899">MTATAPTVLLMAGGTGGHIFPAQALAEELAGRGWQIHWLGTADRMEATLVPELGWPFHSIRVRGLRGKGIGSLLTAPWMLFSALWQAGRLLRQLQPDLVVGFGGYASGPGGLAAWLARTPLLIHEQNAVAGTTNRWLARLARQVLVAFPQAFAGHRKQRLVGNPVRRALVGVKADQALAAHPELRVLVVGGSLGAKVLNQQLPAQLATLSQSWAVQVRHQTGPAMQAEVQQQYQQLQSSQFAGDAVAFIEDMAEAYRWADVVICRAGALTVSEVAAVGIAAIFVPLPHAIDDHQTANANWLVQQDAALLLPQQQLEDGGLVALLQPLLADKNSLAQLAAKARQCATDHAASHLADLCAQQLGARV</sequence>
<evidence type="ECO:0000256" key="5">
    <source>
        <dbReference type="ARBA" id="ARBA00022960"/>
    </source>
</evidence>
<dbReference type="RefSeq" id="WP_305945253.1">
    <property type="nucleotide sequence ID" value="NZ_JAUZVY010000003.1"/>
</dbReference>
<accession>A0ABT9GQH8</accession>
<comment type="similarity">
    <text evidence="10">Belongs to the glycosyltransferase 28 family. MurG subfamily.</text>
</comment>
<name>A0ABT9GQH8_9GAMM</name>
<evidence type="ECO:0000256" key="1">
    <source>
        <dbReference type="ARBA" id="ARBA00022475"/>
    </source>
</evidence>